<dbReference type="PROSITE" id="PS51914">
    <property type="entry name" value="MRH"/>
    <property type="match status" value="1"/>
</dbReference>
<comment type="function">
    <text evidence="8">Lectin component of the HRD1 complex, which functions in endoplasmic reticulum (ER) quality control and ER-associated degradation (ERAD). Specifically recognizes and binds improperly folded glycoproteins as well as hyperglycosylated proteins, retain them in the ER, and transfers them to the ubiquitination machinery and promote their degradation. Possible targets include TRPV4 as well as hyperglycosylated HSP90B1.</text>
</comment>
<feature type="compositionally biased region" description="Basic and acidic residues" evidence="12">
    <location>
        <begin position="655"/>
        <end position="664"/>
    </location>
</feature>
<dbReference type="SUPFAM" id="SSF50911">
    <property type="entry name" value="Mannose 6-phosphate receptor domain"/>
    <property type="match status" value="1"/>
</dbReference>
<gene>
    <name evidence="15" type="primary">OS9</name>
    <name evidence="15" type="ORF">BLAG_LOCUS5410</name>
</gene>
<comment type="subcellular location">
    <subcellularLocation>
        <location evidence="1">Endoplasmic reticulum lumen</location>
    </subcellularLocation>
</comment>
<feature type="coiled-coil region" evidence="11">
    <location>
        <begin position="257"/>
        <end position="295"/>
    </location>
</feature>
<keyword evidence="16" id="KW-1185">Reference proteome</keyword>
<organism evidence="15 16">
    <name type="scientific">Branchiostoma lanceolatum</name>
    <name type="common">Common lancelet</name>
    <name type="synonym">Amphioxus lanceolatum</name>
    <dbReference type="NCBI Taxonomy" id="7740"/>
    <lineage>
        <taxon>Eukaryota</taxon>
        <taxon>Metazoa</taxon>
        <taxon>Chordata</taxon>
        <taxon>Cephalochordata</taxon>
        <taxon>Leptocardii</taxon>
        <taxon>Amphioxiformes</taxon>
        <taxon>Branchiostomatidae</taxon>
        <taxon>Branchiostoma</taxon>
    </lineage>
</organism>
<feature type="compositionally biased region" description="Acidic residues" evidence="12">
    <location>
        <begin position="526"/>
        <end position="552"/>
    </location>
</feature>
<dbReference type="GO" id="GO:0030246">
    <property type="term" value="F:carbohydrate binding"/>
    <property type="evidence" value="ECO:0007669"/>
    <property type="project" value="UniProtKB-KW"/>
</dbReference>
<evidence type="ECO:0000256" key="5">
    <source>
        <dbReference type="ARBA" id="ARBA00022824"/>
    </source>
</evidence>
<proteinExistence type="inferred from homology"/>
<dbReference type="AlphaFoldDB" id="A0A8J9YUL4"/>
<protein>
    <recommendedName>
        <fullName evidence="10">Protein OS-9</fullName>
    </recommendedName>
</protein>
<reference evidence="15" key="1">
    <citation type="submission" date="2022-01" db="EMBL/GenBank/DDBJ databases">
        <authorList>
            <person name="Braso-Vives M."/>
        </authorList>
    </citation>
    <scope>NUCLEOTIDE SEQUENCE</scope>
</reference>
<feature type="region of interest" description="Disordered" evidence="12">
    <location>
        <begin position="356"/>
        <end position="419"/>
    </location>
</feature>
<feature type="compositionally biased region" description="Basic and acidic residues" evidence="12">
    <location>
        <begin position="780"/>
        <end position="796"/>
    </location>
</feature>
<evidence type="ECO:0000259" key="14">
    <source>
        <dbReference type="PROSITE" id="PS51914"/>
    </source>
</evidence>
<evidence type="ECO:0000256" key="2">
    <source>
        <dbReference type="ARBA" id="ARBA00009918"/>
    </source>
</evidence>
<evidence type="ECO:0000256" key="3">
    <source>
        <dbReference type="ARBA" id="ARBA00022729"/>
    </source>
</evidence>
<dbReference type="InterPro" id="IPR045149">
    <property type="entry name" value="OS-9-like"/>
</dbReference>
<feature type="compositionally biased region" description="Acidic residues" evidence="12">
    <location>
        <begin position="381"/>
        <end position="417"/>
    </location>
</feature>
<dbReference type="Proteomes" id="UP000838412">
    <property type="component" value="Chromosome 12"/>
</dbReference>
<sequence length="796" mass="91997">MEEGGRKIVFLCSLLLFFHQMNCFLHIEELNEMKYGIEIQNTPVERTEALLPDVLYVASKYGQEYQCVLPKVSGQGEGEEAEEEENQQNFNISYLLAPMGKAPCLTKEKDWWTYEFCYGKNIRQYHMEEGEIKGDIYYIGFYESDKNWTNTSNEAAGSHRLQRYHSQKYINGTTCDLTGHYRQAEVRFLCEEGMGDYINRVDEPSSCNYIITIHTTKICHHPYLRPLQSHKPQPIMCNPVLPHEQFVEYLRIQEESELRQKAKIAELKRKLQEKKATLEKEKEREEQKLKENLAKIGIDRRKEMEMENTDDSAMNNLDAELEISRTPGSGTNEISDSMVSMETDETEDAVVMETRRMDDVQKGEGLGRGSVKVVMPTREDVNEDVDGDDDDDEDEDMEVEVEREDEEEEDEKEDEGMIETLELRELNKALRKLQKTLLEAMEKGVKEAEDAGAELDIEDVDQKIESLNFDNSVDTGDLRKVVKQAVQERLQKQKGEQEPSQDAMGQETEDDDTLKYTSQQEMTGSTEDDDEDDEEEEKEEDAEFVKEFEEELGGLKHKSRLSKMTEKVREEMTKQFDDIIDEAEEELHAEEGTDPGVDRSDAARKLANTLNKLLEKMEKKSATETKEEEGKVDALEEEEEEEEEEPPFTTPPSKQDLRSKDQVKVRVTKIQLGDKDRAQENKGHDGISAQDRRKMEETVKEELEKAGMKTQGNIEVKIITTGYYGDDDDVHLLGDEETSYFREMIVTMLMGGEEALAEQRRQQQLEENYRFKFTPAPKEVLSETEHSRTETEDTDK</sequence>
<dbReference type="EMBL" id="OV696697">
    <property type="protein sequence ID" value="CAH1242063.1"/>
    <property type="molecule type" value="Genomic_DNA"/>
</dbReference>
<evidence type="ECO:0000256" key="10">
    <source>
        <dbReference type="ARBA" id="ARBA00069647"/>
    </source>
</evidence>
<keyword evidence="11" id="KW-0175">Coiled coil</keyword>
<dbReference type="InterPro" id="IPR012913">
    <property type="entry name" value="OS9-like_dom"/>
</dbReference>
<keyword evidence="5" id="KW-0256">Endoplasmic reticulum</keyword>
<feature type="chain" id="PRO_5035456686" description="Protein OS-9" evidence="13">
    <location>
        <begin position="24"/>
        <end position="796"/>
    </location>
</feature>
<feature type="domain" description="MRH" evidence="14">
    <location>
        <begin position="102"/>
        <end position="221"/>
    </location>
</feature>
<evidence type="ECO:0000256" key="8">
    <source>
        <dbReference type="ARBA" id="ARBA00053710"/>
    </source>
</evidence>
<dbReference type="GO" id="GO:0005788">
    <property type="term" value="C:endoplasmic reticulum lumen"/>
    <property type="evidence" value="ECO:0007669"/>
    <property type="project" value="UniProtKB-SubCell"/>
</dbReference>
<dbReference type="PANTHER" id="PTHR15414:SF5">
    <property type="entry name" value="PROTEIN OS-9"/>
    <property type="match status" value="1"/>
</dbReference>
<feature type="compositionally biased region" description="Polar residues" evidence="12">
    <location>
        <begin position="515"/>
        <end position="525"/>
    </location>
</feature>
<feature type="region of interest" description="Disordered" evidence="12">
    <location>
        <begin position="581"/>
        <end position="706"/>
    </location>
</feature>
<evidence type="ECO:0000313" key="15">
    <source>
        <dbReference type="EMBL" id="CAH1242063.1"/>
    </source>
</evidence>
<keyword evidence="4" id="KW-0430">Lectin</keyword>
<keyword evidence="3 13" id="KW-0732">Signal</keyword>
<dbReference type="FunFam" id="2.70.130.10:FF:000002">
    <property type="entry name" value="protein OS-9 isoform X1"/>
    <property type="match status" value="1"/>
</dbReference>
<evidence type="ECO:0000256" key="11">
    <source>
        <dbReference type="SAM" id="Coils"/>
    </source>
</evidence>
<feature type="compositionally biased region" description="Basic and acidic residues" evidence="12">
    <location>
        <begin position="613"/>
        <end position="634"/>
    </location>
</feature>
<dbReference type="GO" id="GO:0030968">
    <property type="term" value="P:endoplasmic reticulum unfolded protein response"/>
    <property type="evidence" value="ECO:0007669"/>
    <property type="project" value="InterPro"/>
</dbReference>
<evidence type="ECO:0000256" key="1">
    <source>
        <dbReference type="ARBA" id="ARBA00004319"/>
    </source>
</evidence>
<accession>A0A8J9YUL4</accession>
<evidence type="ECO:0000256" key="13">
    <source>
        <dbReference type="SAM" id="SignalP"/>
    </source>
</evidence>
<keyword evidence="6" id="KW-1015">Disulfide bond</keyword>
<feature type="signal peptide" evidence="13">
    <location>
        <begin position="1"/>
        <end position="23"/>
    </location>
</feature>
<comment type="similarity">
    <text evidence="2">Belongs to the OS-9 family.</text>
</comment>
<dbReference type="PANTHER" id="PTHR15414">
    <property type="entry name" value="OS-9-RELATED"/>
    <property type="match status" value="1"/>
</dbReference>
<evidence type="ECO:0000313" key="16">
    <source>
        <dbReference type="Proteomes" id="UP000838412"/>
    </source>
</evidence>
<evidence type="ECO:0000256" key="4">
    <source>
        <dbReference type="ARBA" id="ARBA00022734"/>
    </source>
</evidence>
<dbReference type="InterPro" id="IPR009011">
    <property type="entry name" value="Man6P_isomerase_rcpt-bd_dom_sf"/>
</dbReference>
<evidence type="ECO:0000256" key="12">
    <source>
        <dbReference type="SAM" id="MobiDB-lite"/>
    </source>
</evidence>
<feature type="compositionally biased region" description="Basic and acidic residues" evidence="12">
    <location>
        <begin position="672"/>
        <end position="706"/>
    </location>
</feature>
<dbReference type="Pfam" id="PF07915">
    <property type="entry name" value="PRKCSH"/>
    <property type="match status" value="1"/>
</dbReference>
<evidence type="ECO:0000256" key="6">
    <source>
        <dbReference type="ARBA" id="ARBA00023157"/>
    </source>
</evidence>
<dbReference type="OrthoDB" id="448954at2759"/>
<comment type="subunit">
    <text evidence="9">Component of the HRD1 complex, which comprises at least SYNV1/HRD1, DERL1/2, FAM8A1, HERPUD1/HERP, OS9, SEL1L and UBE2J1. FAM8A1 is stabilized by interaction with SYNV1, which prevents its proteasomal degradation. OS9 and UBE2J1 recruitment to the complex may be mediated by SEL1L. Through this complex, may interact with ERLEC1 and HSPA5. Interacts (via C-terminus) with CPNE6 (via second C2 domain); this interaction occurs in a calcium-dependent manner in vitro. Interacts with CREB3.</text>
</comment>
<feature type="region of interest" description="Disordered" evidence="12">
    <location>
        <begin position="773"/>
        <end position="796"/>
    </location>
</feature>
<keyword evidence="7" id="KW-0325">Glycoprotein</keyword>
<feature type="region of interest" description="Disordered" evidence="12">
    <location>
        <begin position="488"/>
        <end position="563"/>
    </location>
</feature>
<feature type="coiled-coil region" evidence="11">
    <location>
        <begin position="423"/>
        <end position="458"/>
    </location>
</feature>
<dbReference type="Gene3D" id="2.70.130.10">
    <property type="entry name" value="Mannose-6-phosphate receptor binding domain"/>
    <property type="match status" value="1"/>
</dbReference>
<evidence type="ECO:0000256" key="7">
    <source>
        <dbReference type="ARBA" id="ARBA00023180"/>
    </source>
</evidence>
<feature type="compositionally biased region" description="Acidic residues" evidence="12">
    <location>
        <begin position="635"/>
        <end position="646"/>
    </location>
</feature>
<dbReference type="GO" id="GO:0030970">
    <property type="term" value="P:retrograde protein transport, ER to cytosol"/>
    <property type="evidence" value="ECO:0007669"/>
    <property type="project" value="TreeGrafter"/>
</dbReference>
<dbReference type="InterPro" id="IPR044865">
    <property type="entry name" value="MRH_dom"/>
</dbReference>
<name>A0A8J9YUL4_BRALA</name>
<evidence type="ECO:0000256" key="9">
    <source>
        <dbReference type="ARBA" id="ARBA00066177"/>
    </source>
</evidence>